<dbReference type="EMBL" id="CP051774">
    <property type="protein sequence ID" value="QJE96765.1"/>
    <property type="molecule type" value="Genomic_DNA"/>
</dbReference>
<sequence>MKALPSYLAGAAIFGICAITAWSLRGVDETKQGSRSSSSTTDRKASKTTRGSRREGVPAEVTQRLAEIRAGRTVEERLRATLQLAESIPIEDIGKWFKEGWFDGREDMQTYYFHRIALGRWLKEDPKGLMSYCLQEKSDHTYYAARAFAKQDPAAALAYASEIKSPEKRSQFLSSIGETLGKADPQLAFEAISKLSENAETMSNGSLLEMIRGISVASPEFLKGKIDQLPAALQRQAREYLTTSLLKKNFAATVAELEKSPDGKRSFVSAIENDYELVKEAIKDPRSLPEGWFADAASQASYYLVRDDPKRWLDEDLAALGLNEDQAQHLRSQALNQLAQKDPEALKTLLAGQELTARERNSAVGAMTGALSKDREKAEAWIATLTDPSEITIAKSVLTHNQSDSKGTTPASLISDLLADGSSVTWSQARAAGTWSSEERAAAAKEFAALPAEQKEGVAQKLMTNHYDQLPATLRAEAVRYLIQNKQGEAEAGGPQGNPLVQAAATQGARWAEDDPVAGSRWIDSLPQGTERLWAAKNFAARWVDYEPTEARKWISALPAEERAQVQKYIESGEAYR</sequence>
<dbReference type="RefSeq" id="WP_169455166.1">
    <property type="nucleotide sequence ID" value="NZ_CP051774.1"/>
</dbReference>
<keyword evidence="3" id="KW-1185">Reference proteome</keyword>
<reference evidence="2 3" key="1">
    <citation type="submission" date="2020-04" db="EMBL/GenBank/DDBJ databases">
        <title>Luteolibacter sp. G-1-1-1 isolated from soil.</title>
        <authorList>
            <person name="Dahal R.H."/>
        </authorList>
    </citation>
    <scope>NUCLEOTIDE SEQUENCE [LARGE SCALE GENOMIC DNA]</scope>
    <source>
        <strain evidence="2 3">G-1-1-1</strain>
    </source>
</reference>
<dbReference type="Proteomes" id="UP000501812">
    <property type="component" value="Chromosome"/>
</dbReference>
<feature type="region of interest" description="Disordered" evidence="1">
    <location>
        <begin position="30"/>
        <end position="58"/>
    </location>
</feature>
<protein>
    <submittedName>
        <fullName evidence="2">Uncharacterized protein</fullName>
    </submittedName>
</protein>
<dbReference type="KEGG" id="luo:HHL09_13555"/>
<gene>
    <name evidence="2" type="ORF">HHL09_13555</name>
</gene>
<evidence type="ECO:0000313" key="2">
    <source>
        <dbReference type="EMBL" id="QJE96765.1"/>
    </source>
</evidence>
<evidence type="ECO:0000313" key="3">
    <source>
        <dbReference type="Proteomes" id="UP000501812"/>
    </source>
</evidence>
<accession>A0A858RJ69</accession>
<proteinExistence type="predicted"/>
<dbReference type="AlphaFoldDB" id="A0A858RJ69"/>
<evidence type="ECO:0000256" key="1">
    <source>
        <dbReference type="SAM" id="MobiDB-lite"/>
    </source>
</evidence>
<organism evidence="2 3">
    <name type="scientific">Luteolibacter luteus</name>
    <dbReference type="NCBI Taxonomy" id="2728835"/>
    <lineage>
        <taxon>Bacteria</taxon>
        <taxon>Pseudomonadati</taxon>
        <taxon>Verrucomicrobiota</taxon>
        <taxon>Verrucomicrobiia</taxon>
        <taxon>Verrucomicrobiales</taxon>
        <taxon>Verrucomicrobiaceae</taxon>
        <taxon>Luteolibacter</taxon>
    </lineage>
</organism>
<name>A0A858RJ69_9BACT</name>